<dbReference type="EMBL" id="LUGG01000017">
    <property type="protein sequence ID" value="OBZ69404.1"/>
    <property type="molecule type" value="Genomic_DNA"/>
</dbReference>
<comment type="caution">
    <text evidence="1">The sequence shown here is derived from an EMBL/GenBank/DDBJ whole genome shotgun (WGS) entry which is preliminary data.</text>
</comment>
<proteinExistence type="predicted"/>
<reference evidence="1 2" key="1">
    <citation type="submission" date="2016-03" db="EMBL/GenBank/DDBJ databases">
        <title>Whole genome sequencing of Grifola frondosa 9006-11.</title>
        <authorList>
            <person name="Min B."/>
            <person name="Park H."/>
            <person name="Kim J.-G."/>
            <person name="Cho H."/>
            <person name="Oh Y.-L."/>
            <person name="Kong W.-S."/>
            <person name="Choi I.-G."/>
        </authorList>
    </citation>
    <scope>NUCLEOTIDE SEQUENCE [LARGE SCALE GENOMIC DNA]</scope>
    <source>
        <strain evidence="1 2">9006-11</strain>
    </source>
</reference>
<sequence length="74" mass="8409">MRTRDIHVVDEVRVEFGEVASDFEDADVDVQGCALRDAEKVRGEVDGVGCFEPDWCWMAASRMMPRSYPALETR</sequence>
<name>A0A1C7M2W9_GRIFR</name>
<dbReference type="AlphaFoldDB" id="A0A1C7M2W9"/>
<protein>
    <submittedName>
        <fullName evidence="1">Uncharacterized protein</fullName>
    </submittedName>
</protein>
<evidence type="ECO:0000313" key="1">
    <source>
        <dbReference type="EMBL" id="OBZ69404.1"/>
    </source>
</evidence>
<dbReference type="Proteomes" id="UP000092993">
    <property type="component" value="Unassembled WGS sequence"/>
</dbReference>
<evidence type="ECO:0000313" key="2">
    <source>
        <dbReference type="Proteomes" id="UP000092993"/>
    </source>
</evidence>
<keyword evidence="2" id="KW-1185">Reference proteome</keyword>
<accession>A0A1C7M2W9</accession>
<organism evidence="1 2">
    <name type="scientific">Grifola frondosa</name>
    <name type="common">Maitake</name>
    <name type="synonym">Polyporus frondosus</name>
    <dbReference type="NCBI Taxonomy" id="5627"/>
    <lineage>
        <taxon>Eukaryota</taxon>
        <taxon>Fungi</taxon>
        <taxon>Dikarya</taxon>
        <taxon>Basidiomycota</taxon>
        <taxon>Agaricomycotina</taxon>
        <taxon>Agaricomycetes</taxon>
        <taxon>Polyporales</taxon>
        <taxon>Grifolaceae</taxon>
        <taxon>Grifola</taxon>
    </lineage>
</organism>
<gene>
    <name evidence="1" type="ORF">A0H81_10654</name>
</gene>